<sequence length="158" mass="17748">MPGESFDILGTLVVVALKAQNLIDNHTFYKQDPYAVISLNGTTQKTPVDPKGGQHPVWDEEFRFPIPRDIAGKKKMLVISCYSKEKKEDMLLGEGEVDISETLRSGEFDDWVPLKVGDAQRGEIYLEMTFFAAGPAPLNRRKSKFTPQERLARPPQAP</sequence>
<protein>
    <submittedName>
        <fullName evidence="1">C2 domain-containing protein</fullName>
    </submittedName>
</protein>
<gene>
    <name evidence="1" type="ORF">K488DRAFT_52565</name>
</gene>
<dbReference type="Proteomes" id="UP000814128">
    <property type="component" value="Unassembled WGS sequence"/>
</dbReference>
<reference evidence="1" key="1">
    <citation type="submission" date="2021-02" db="EMBL/GenBank/DDBJ databases">
        <authorList>
            <consortium name="DOE Joint Genome Institute"/>
            <person name="Ahrendt S."/>
            <person name="Looney B.P."/>
            <person name="Miyauchi S."/>
            <person name="Morin E."/>
            <person name="Drula E."/>
            <person name="Courty P.E."/>
            <person name="Chicoki N."/>
            <person name="Fauchery L."/>
            <person name="Kohler A."/>
            <person name="Kuo A."/>
            <person name="Labutti K."/>
            <person name="Pangilinan J."/>
            <person name="Lipzen A."/>
            <person name="Riley R."/>
            <person name="Andreopoulos W."/>
            <person name="He G."/>
            <person name="Johnson J."/>
            <person name="Barry K.W."/>
            <person name="Grigoriev I.V."/>
            <person name="Nagy L."/>
            <person name="Hibbett D."/>
            <person name="Henrissat B."/>
            <person name="Matheny P.B."/>
            <person name="Labbe J."/>
            <person name="Martin F."/>
        </authorList>
    </citation>
    <scope>NUCLEOTIDE SEQUENCE</scope>
    <source>
        <strain evidence="1">EC-137</strain>
    </source>
</reference>
<accession>A0ACB8QHJ9</accession>
<keyword evidence="2" id="KW-1185">Reference proteome</keyword>
<organism evidence="1 2">
    <name type="scientific">Vararia minispora EC-137</name>
    <dbReference type="NCBI Taxonomy" id="1314806"/>
    <lineage>
        <taxon>Eukaryota</taxon>
        <taxon>Fungi</taxon>
        <taxon>Dikarya</taxon>
        <taxon>Basidiomycota</taxon>
        <taxon>Agaricomycotina</taxon>
        <taxon>Agaricomycetes</taxon>
        <taxon>Russulales</taxon>
        <taxon>Lachnocladiaceae</taxon>
        <taxon>Vararia</taxon>
    </lineage>
</organism>
<comment type="caution">
    <text evidence="1">The sequence shown here is derived from an EMBL/GenBank/DDBJ whole genome shotgun (WGS) entry which is preliminary data.</text>
</comment>
<feature type="non-terminal residue" evidence="1">
    <location>
        <position position="158"/>
    </location>
</feature>
<evidence type="ECO:0000313" key="2">
    <source>
        <dbReference type="Proteomes" id="UP000814128"/>
    </source>
</evidence>
<proteinExistence type="predicted"/>
<dbReference type="EMBL" id="MU273589">
    <property type="protein sequence ID" value="KAI0031214.1"/>
    <property type="molecule type" value="Genomic_DNA"/>
</dbReference>
<reference evidence="1" key="2">
    <citation type="journal article" date="2022" name="New Phytol.">
        <title>Evolutionary transition to the ectomycorrhizal habit in the genomes of a hyperdiverse lineage of mushroom-forming fungi.</title>
        <authorList>
            <person name="Looney B."/>
            <person name="Miyauchi S."/>
            <person name="Morin E."/>
            <person name="Drula E."/>
            <person name="Courty P.E."/>
            <person name="Kohler A."/>
            <person name="Kuo A."/>
            <person name="LaButti K."/>
            <person name="Pangilinan J."/>
            <person name="Lipzen A."/>
            <person name="Riley R."/>
            <person name="Andreopoulos W."/>
            <person name="He G."/>
            <person name="Johnson J."/>
            <person name="Nolan M."/>
            <person name="Tritt A."/>
            <person name="Barry K.W."/>
            <person name="Grigoriev I.V."/>
            <person name="Nagy L.G."/>
            <person name="Hibbett D."/>
            <person name="Henrissat B."/>
            <person name="Matheny P.B."/>
            <person name="Labbe J."/>
            <person name="Martin F.M."/>
        </authorList>
    </citation>
    <scope>NUCLEOTIDE SEQUENCE</scope>
    <source>
        <strain evidence="1">EC-137</strain>
    </source>
</reference>
<evidence type="ECO:0000313" key="1">
    <source>
        <dbReference type="EMBL" id="KAI0031214.1"/>
    </source>
</evidence>
<name>A0ACB8QHJ9_9AGAM</name>